<dbReference type="InterPro" id="IPR010737">
    <property type="entry name" value="4-carb_acid_sugar_kinase_N"/>
</dbReference>
<dbReference type="SUPFAM" id="SSF142764">
    <property type="entry name" value="YgbK-like"/>
    <property type="match status" value="1"/>
</dbReference>
<dbReference type="Proteomes" id="UP000295763">
    <property type="component" value="Unassembled WGS sequence"/>
</dbReference>
<keyword evidence="3" id="KW-1185">Reference proteome</keyword>
<dbReference type="EMBL" id="SLYB01000041">
    <property type="protein sequence ID" value="TCP90126.1"/>
    <property type="molecule type" value="Genomic_DNA"/>
</dbReference>
<dbReference type="AlphaFoldDB" id="A0A4R2SPI5"/>
<comment type="caution">
    <text evidence="2">The sequence shown here is derived from an EMBL/GenBank/DDBJ whole genome shotgun (WGS) entry which is preliminary data.</text>
</comment>
<evidence type="ECO:0000313" key="2">
    <source>
        <dbReference type="EMBL" id="TCP90126.1"/>
    </source>
</evidence>
<organism evidence="2 3">
    <name type="scientific">Cricetibacter osteomyelitidis</name>
    <dbReference type="NCBI Taxonomy" id="1521931"/>
    <lineage>
        <taxon>Bacteria</taxon>
        <taxon>Pseudomonadati</taxon>
        <taxon>Pseudomonadota</taxon>
        <taxon>Gammaproteobacteria</taxon>
        <taxon>Pasteurellales</taxon>
        <taxon>Pasteurellaceae</taxon>
        <taxon>Cricetibacter</taxon>
    </lineage>
</organism>
<proteinExistence type="predicted"/>
<gene>
    <name evidence="2" type="ORF">EDC44_14110</name>
</gene>
<protein>
    <submittedName>
        <fullName evidence="2">Putative sugar-binding protein</fullName>
    </submittedName>
</protein>
<reference evidence="2 3" key="1">
    <citation type="submission" date="2019-03" db="EMBL/GenBank/DDBJ databases">
        <title>Genomic Encyclopedia of Type Strains, Phase IV (KMG-IV): sequencing the most valuable type-strain genomes for metagenomic binning, comparative biology and taxonomic classification.</title>
        <authorList>
            <person name="Goeker M."/>
        </authorList>
    </citation>
    <scope>NUCLEOTIDE SEQUENCE [LARGE SCALE GENOMIC DNA]</scope>
    <source>
        <strain evidence="2 3">DSM 28404</strain>
    </source>
</reference>
<sequence>MLVIADDFTGANDTGVLFTQNNTTVDIALNWQQPISLQSDVVVVNTDSRAVSKIEAGLRVRQVICQYHTENNHIYKKVDSTLRGNIGSELAALLTYTEFQAIFFCAALPQAGRTVHNGIGYVNNVPLLQTEFATDPKTPILSSKVAEIIAKQTALSVIEIHVEQLHSETLLSEINQIIAAHPKSIICFDARNEQGLHRIAQIPVITKAGGFGSLNVLEKVIDFIRN</sequence>
<accession>A0A4R2SPI5</accession>
<dbReference type="InterPro" id="IPR037051">
    <property type="entry name" value="4-carb_acid_sugar_kinase_N_sf"/>
</dbReference>
<dbReference type="Gene3D" id="3.40.50.10840">
    <property type="entry name" value="Putative sugar-binding, N-terminal domain"/>
    <property type="match status" value="1"/>
</dbReference>
<feature type="domain" description="Four-carbon acid sugar kinase N-terminal" evidence="1">
    <location>
        <begin position="1"/>
        <end position="202"/>
    </location>
</feature>
<name>A0A4R2SPI5_9PAST</name>
<dbReference type="OrthoDB" id="191465at2"/>
<evidence type="ECO:0000259" key="1">
    <source>
        <dbReference type="Pfam" id="PF07005"/>
    </source>
</evidence>
<dbReference type="RefSeq" id="WP_131979428.1">
    <property type="nucleotide sequence ID" value="NZ_SLYB01000041.1"/>
</dbReference>
<dbReference type="Pfam" id="PF07005">
    <property type="entry name" value="SBD_N"/>
    <property type="match status" value="1"/>
</dbReference>
<evidence type="ECO:0000313" key="3">
    <source>
        <dbReference type="Proteomes" id="UP000295763"/>
    </source>
</evidence>